<evidence type="ECO:0000256" key="1">
    <source>
        <dbReference type="SAM" id="MobiDB-lite"/>
    </source>
</evidence>
<organism evidence="2 3">
    <name type="scientific">Pleuronectes platessa</name>
    <name type="common">European plaice</name>
    <dbReference type="NCBI Taxonomy" id="8262"/>
    <lineage>
        <taxon>Eukaryota</taxon>
        <taxon>Metazoa</taxon>
        <taxon>Chordata</taxon>
        <taxon>Craniata</taxon>
        <taxon>Vertebrata</taxon>
        <taxon>Euteleostomi</taxon>
        <taxon>Actinopterygii</taxon>
        <taxon>Neopterygii</taxon>
        <taxon>Teleostei</taxon>
        <taxon>Neoteleostei</taxon>
        <taxon>Acanthomorphata</taxon>
        <taxon>Carangaria</taxon>
        <taxon>Pleuronectiformes</taxon>
        <taxon>Pleuronectoidei</taxon>
        <taxon>Pleuronectidae</taxon>
        <taxon>Pleuronectes</taxon>
    </lineage>
</organism>
<dbReference type="EMBL" id="CADEAL010000779">
    <property type="protein sequence ID" value="CAB1425080.1"/>
    <property type="molecule type" value="Genomic_DNA"/>
</dbReference>
<accession>A0A9N7U614</accession>
<protein>
    <submittedName>
        <fullName evidence="2">Uncharacterized protein</fullName>
    </submittedName>
</protein>
<feature type="region of interest" description="Disordered" evidence="1">
    <location>
        <begin position="29"/>
        <end position="51"/>
    </location>
</feature>
<dbReference type="AlphaFoldDB" id="A0A9N7U614"/>
<feature type="compositionally biased region" description="Polar residues" evidence="1">
    <location>
        <begin position="29"/>
        <end position="43"/>
    </location>
</feature>
<sequence length="84" mass="9079">MLLLLPVTGYPSYSAPYFPVNSKVDSVRQNPGSLGQLPVSKSSPGGCKRDDRNLPLSAQVHSKDLPVLHGGPVEFILKHARQKS</sequence>
<proteinExistence type="predicted"/>
<gene>
    <name evidence="2" type="ORF">PLEPLA_LOCUS13010</name>
</gene>
<keyword evidence="3" id="KW-1185">Reference proteome</keyword>
<comment type="caution">
    <text evidence="2">The sequence shown here is derived from an EMBL/GenBank/DDBJ whole genome shotgun (WGS) entry which is preliminary data.</text>
</comment>
<dbReference type="Proteomes" id="UP001153269">
    <property type="component" value="Unassembled WGS sequence"/>
</dbReference>
<reference evidence="2" key="1">
    <citation type="submission" date="2020-03" db="EMBL/GenBank/DDBJ databases">
        <authorList>
            <person name="Weist P."/>
        </authorList>
    </citation>
    <scope>NUCLEOTIDE SEQUENCE</scope>
</reference>
<evidence type="ECO:0000313" key="2">
    <source>
        <dbReference type="EMBL" id="CAB1425080.1"/>
    </source>
</evidence>
<evidence type="ECO:0000313" key="3">
    <source>
        <dbReference type="Proteomes" id="UP001153269"/>
    </source>
</evidence>
<name>A0A9N7U614_PLEPL</name>